<gene>
    <name evidence="4" type="ORF">CVLEPA_LOCUS25964</name>
</gene>
<dbReference type="Proteomes" id="UP001642483">
    <property type="component" value="Unassembled WGS sequence"/>
</dbReference>
<organism evidence="4 5">
    <name type="scientific">Clavelina lepadiformis</name>
    <name type="common">Light-bulb sea squirt</name>
    <name type="synonym">Ascidia lepadiformis</name>
    <dbReference type="NCBI Taxonomy" id="159417"/>
    <lineage>
        <taxon>Eukaryota</taxon>
        <taxon>Metazoa</taxon>
        <taxon>Chordata</taxon>
        <taxon>Tunicata</taxon>
        <taxon>Ascidiacea</taxon>
        <taxon>Aplousobranchia</taxon>
        <taxon>Clavelinidae</taxon>
        <taxon>Clavelina</taxon>
    </lineage>
</organism>
<feature type="transmembrane region" description="Helical" evidence="1">
    <location>
        <begin position="571"/>
        <end position="587"/>
    </location>
</feature>
<sequence>MLVNCIKLACLFTILYVVFASLVWYAPHAVPRNEWKKSYPPYAGDKPDNILWFVQVSDIHISKFLDPKRGPDFAKFCSETLGTIHPELVLVTGDLTDAKEKDRIGSQQYLKEWETYNKILRETNVTQMFPWLDIRGNHDAFDVMSRKDPDNYYMKYSGDKGTLSSSTYIVKKSFGKYSFIAVDATMTPGPRRPFNFIGHVSRENLDKLYQQGKSSVHHNLTVWFSHYPTSLVSSASAIGLNSLLGQFGDVYLSGHLHDFQGLAPKMYAMHSNGFLELELADWMGNRKFRVVAIDHDLLSFTDVTFDSWPVIVVTNPKPAKFMTPKHEPIERMRSSTHIRFLLFSSVKIFVDDVSVTIDGLNIGPIKQIKGPLWTCKWDPKLYSKGMHKLVVSVLKKNGESVSQTSHFSLDDEWSTDFTLSGRIAILTNFCATSQMLFLYVTLSTLTILAVLKRYGVGLASDCQMLRNWLFKVQLLVSDNLTFYVIFLFVLNLLVGPLFVGELLTGKIGVCFTNGLLINGKLYSEYTLFVYGTITILLFYLPDILYLAYCADLCWRQQISFLDSIRPLNKKTIIHLLFLLHLILHYVWCRELSKAYGWVACLLSPSRLWWVVSVVLLLVRTWWIKPQSSRRGS</sequence>
<comment type="caution">
    <text evidence="4">The sequence shown here is derived from an EMBL/GenBank/DDBJ whole genome shotgun (WGS) entry which is preliminary data.</text>
</comment>
<dbReference type="Pfam" id="PF00149">
    <property type="entry name" value="Metallophos"/>
    <property type="match status" value="1"/>
</dbReference>
<name>A0ABP0GPK4_CLALP</name>
<dbReference type="InterPro" id="IPR004843">
    <property type="entry name" value="Calcineurin-like_PHP"/>
</dbReference>
<dbReference type="PANTHER" id="PTHR14795:SF0">
    <property type="entry name" value="TRANSMEMBRANE PROTEIN 62"/>
    <property type="match status" value="1"/>
</dbReference>
<evidence type="ECO:0008006" key="6">
    <source>
        <dbReference type="Google" id="ProtNLM"/>
    </source>
</evidence>
<dbReference type="SUPFAM" id="SSF56300">
    <property type="entry name" value="Metallo-dependent phosphatases"/>
    <property type="match status" value="1"/>
</dbReference>
<keyword evidence="1" id="KW-1133">Transmembrane helix</keyword>
<protein>
    <recommendedName>
        <fullName evidence="6">Transmembrane protein 62</fullName>
    </recommendedName>
</protein>
<proteinExistence type="predicted"/>
<feature type="domain" description="Calcineurin-like phosphoesterase" evidence="2">
    <location>
        <begin position="52"/>
        <end position="258"/>
    </location>
</feature>
<dbReference type="EMBL" id="CAWYQH010000130">
    <property type="protein sequence ID" value="CAK8692719.1"/>
    <property type="molecule type" value="Genomic_DNA"/>
</dbReference>
<dbReference type="InterPro" id="IPR056229">
    <property type="entry name" value="Ig_TMM62"/>
</dbReference>
<feature type="domain" description="TMEM62 Ig-like" evidence="3">
    <location>
        <begin position="307"/>
        <end position="410"/>
    </location>
</feature>
<feature type="transmembrane region" description="Helical" evidence="1">
    <location>
        <begin position="480"/>
        <end position="499"/>
    </location>
</feature>
<evidence type="ECO:0000259" key="3">
    <source>
        <dbReference type="Pfam" id="PF24384"/>
    </source>
</evidence>
<evidence type="ECO:0000313" key="4">
    <source>
        <dbReference type="EMBL" id="CAK8692719.1"/>
    </source>
</evidence>
<feature type="transmembrane region" description="Helical" evidence="1">
    <location>
        <begin position="436"/>
        <end position="459"/>
    </location>
</feature>
<dbReference type="InterPro" id="IPR029052">
    <property type="entry name" value="Metallo-depent_PP-like"/>
</dbReference>
<dbReference type="PANTHER" id="PTHR14795">
    <property type="entry name" value="HELICASE RELATED"/>
    <property type="match status" value="1"/>
</dbReference>
<accession>A0ABP0GPK4</accession>
<reference evidence="4 5" key="1">
    <citation type="submission" date="2024-02" db="EMBL/GenBank/DDBJ databases">
        <authorList>
            <person name="Daric V."/>
            <person name="Darras S."/>
        </authorList>
    </citation>
    <scope>NUCLEOTIDE SEQUENCE [LARGE SCALE GENOMIC DNA]</scope>
</reference>
<keyword evidence="1" id="KW-0812">Transmembrane</keyword>
<keyword evidence="5" id="KW-1185">Reference proteome</keyword>
<dbReference type="CDD" id="cd07401">
    <property type="entry name" value="MPP_TMEM62_N"/>
    <property type="match status" value="1"/>
</dbReference>
<evidence type="ECO:0000256" key="1">
    <source>
        <dbReference type="SAM" id="Phobius"/>
    </source>
</evidence>
<dbReference type="InterPro" id="IPR041871">
    <property type="entry name" value="MPP_TMEM62"/>
</dbReference>
<dbReference type="Pfam" id="PF24384">
    <property type="entry name" value="Ig_TMM62"/>
    <property type="match status" value="1"/>
</dbReference>
<evidence type="ECO:0000313" key="5">
    <source>
        <dbReference type="Proteomes" id="UP001642483"/>
    </source>
</evidence>
<feature type="transmembrane region" description="Helical" evidence="1">
    <location>
        <begin position="607"/>
        <end position="623"/>
    </location>
</feature>
<keyword evidence="1" id="KW-0472">Membrane</keyword>
<feature type="transmembrane region" description="Helical" evidence="1">
    <location>
        <begin position="527"/>
        <end position="550"/>
    </location>
</feature>
<dbReference type="Gene3D" id="3.60.21.10">
    <property type="match status" value="1"/>
</dbReference>
<evidence type="ECO:0000259" key="2">
    <source>
        <dbReference type="Pfam" id="PF00149"/>
    </source>
</evidence>